<evidence type="ECO:0000313" key="6">
    <source>
        <dbReference type="EMBL" id="GID14639.1"/>
    </source>
</evidence>
<protein>
    <submittedName>
        <fullName evidence="6">TetR family transcriptional regulator</fullName>
    </submittedName>
</protein>
<evidence type="ECO:0000313" key="7">
    <source>
        <dbReference type="Proteomes" id="UP000612808"/>
    </source>
</evidence>
<dbReference type="InterPro" id="IPR036271">
    <property type="entry name" value="Tet_transcr_reg_TetR-rel_C_sf"/>
</dbReference>
<dbReference type="PROSITE" id="PS50977">
    <property type="entry name" value="HTH_TETR_2"/>
    <property type="match status" value="1"/>
</dbReference>
<proteinExistence type="predicted"/>
<dbReference type="Gene3D" id="1.10.357.10">
    <property type="entry name" value="Tetracycline Repressor, domain 2"/>
    <property type="match status" value="1"/>
</dbReference>
<dbReference type="PANTHER" id="PTHR30055">
    <property type="entry name" value="HTH-TYPE TRANSCRIPTIONAL REGULATOR RUTR"/>
    <property type="match status" value="1"/>
</dbReference>
<gene>
    <name evidence="6" type="ORF">Aru02nite_55280</name>
</gene>
<keyword evidence="3" id="KW-0804">Transcription</keyword>
<dbReference type="RefSeq" id="WP_203662477.1">
    <property type="nucleotide sequence ID" value="NZ_BAAAZM010000017.1"/>
</dbReference>
<evidence type="ECO:0000256" key="2">
    <source>
        <dbReference type="ARBA" id="ARBA00023125"/>
    </source>
</evidence>
<keyword evidence="7" id="KW-1185">Reference proteome</keyword>
<keyword evidence="1" id="KW-0805">Transcription regulation</keyword>
<dbReference type="Pfam" id="PF21597">
    <property type="entry name" value="TetR_C_43"/>
    <property type="match status" value="1"/>
</dbReference>
<dbReference type="SUPFAM" id="SSF46689">
    <property type="entry name" value="Homeodomain-like"/>
    <property type="match status" value="1"/>
</dbReference>
<keyword evidence="2 4" id="KW-0238">DNA-binding</keyword>
<reference evidence="6" key="1">
    <citation type="submission" date="2021-01" db="EMBL/GenBank/DDBJ databases">
        <title>Whole genome shotgun sequence of Actinocatenispora rupis NBRC 107355.</title>
        <authorList>
            <person name="Komaki H."/>
            <person name="Tamura T."/>
        </authorList>
    </citation>
    <scope>NUCLEOTIDE SEQUENCE</scope>
    <source>
        <strain evidence="6">NBRC 107355</strain>
    </source>
</reference>
<dbReference type="PRINTS" id="PR00455">
    <property type="entry name" value="HTHTETR"/>
</dbReference>
<dbReference type="Proteomes" id="UP000612808">
    <property type="component" value="Unassembled WGS sequence"/>
</dbReference>
<dbReference type="AlphaFoldDB" id="A0A8J3NGA2"/>
<dbReference type="SUPFAM" id="SSF48498">
    <property type="entry name" value="Tetracyclin repressor-like, C-terminal domain"/>
    <property type="match status" value="1"/>
</dbReference>
<feature type="domain" description="HTH tetR-type" evidence="5">
    <location>
        <begin position="19"/>
        <end position="78"/>
    </location>
</feature>
<evidence type="ECO:0000256" key="3">
    <source>
        <dbReference type="ARBA" id="ARBA00023163"/>
    </source>
</evidence>
<dbReference type="InterPro" id="IPR050109">
    <property type="entry name" value="HTH-type_TetR-like_transc_reg"/>
</dbReference>
<dbReference type="Pfam" id="PF00440">
    <property type="entry name" value="TetR_N"/>
    <property type="match status" value="1"/>
</dbReference>
<dbReference type="InterPro" id="IPR049445">
    <property type="entry name" value="TetR_SbtR-like_C"/>
</dbReference>
<accession>A0A8J3NGA2</accession>
<feature type="DNA-binding region" description="H-T-H motif" evidence="4">
    <location>
        <begin position="41"/>
        <end position="60"/>
    </location>
</feature>
<evidence type="ECO:0000256" key="4">
    <source>
        <dbReference type="PROSITE-ProRule" id="PRU00335"/>
    </source>
</evidence>
<dbReference type="EMBL" id="BOMB01000032">
    <property type="protein sequence ID" value="GID14639.1"/>
    <property type="molecule type" value="Genomic_DNA"/>
</dbReference>
<dbReference type="InterPro" id="IPR001647">
    <property type="entry name" value="HTH_TetR"/>
</dbReference>
<evidence type="ECO:0000259" key="5">
    <source>
        <dbReference type="PROSITE" id="PS50977"/>
    </source>
</evidence>
<dbReference type="InterPro" id="IPR009057">
    <property type="entry name" value="Homeodomain-like_sf"/>
</dbReference>
<comment type="caution">
    <text evidence="6">The sequence shown here is derived from an EMBL/GenBank/DDBJ whole genome shotgun (WGS) entry which is preliminary data.</text>
</comment>
<organism evidence="6 7">
    <name type="scientific">Actinocatenispora rupis</name>
    <dbReference type="NCBI Taxonomy" id="519421"/>
    <lineage>
        <taxon>Bacteria</taxon>
        <taxon>Bacillati</taxon>
        <taxon>Actinomycetota</taxon>
        <taxon>Actinomycetes</taxon>
        <taxon>Micromonosporales</taxon>
        <taxon>Micromonosporaceae</taxon>
        <taxon>Actinocatenispora</taxon>
    </lineage>
</organism>
<evidence type="ECO:0000256" key="1">
    <source>
        <dbReference type="ARBA" id="ARBA00023015"/>
    </source>
</evidence>
<sequence length="196" mass="21091">MGEAVERLLGDAAPRADARRNVTRLVEAARDAVAEVGVTVTAHEIARRAGVGIGTFYRRVPSREALLSAVLGEVLDEIAAVADEALADTDPWRGFRTFADRYVALRAESCGITEALGGACGDDLDQPLTALRRRIRTLVTRAQRAGAMRTDVGWRDVAFLLASTATADRTLGVRAAPRQWQRNLTVVLDGLRAPAT</sequence>
<name>A0A8J3NGA2_9ACTN</name>
<dbReference type="GO" id="GO:0003700">
    <property type="term" value="F:DNA-binding transcription factor activity"/>
    <property type="evidence" value="ECO:0007669"/>
    <property type="project" value="TreeGrafter"/>
</dbReference>
<dbReference type="PANTHER" id="PTHR30055:SF234">
    <property type="entry name" value="HTH-TYPE TRANSCRIPTIONAL REGULATOR BETI"/>
    <property type="match status" value="1"/>
</dbReference>
<dbReference type="GO" id="GO:0000976">
    <property type="term" value="F:transcription cis-regulatory region binding"/>
    <property type="evidence" value="ECO:0007669"/>
    <property type="project" value="TreeGrafter"/>
</dbReference>